<keyword evidence="5" id="KW-0547">Nucleotide-binding</keyword>
<evidence type="ECO:0000256" key="6">
    <source>
        <dbReference type="ARBA" id="ARBA00022777"/>
    </source>
</evidence>
<dbReference type="Gene3D" id="1.10.287.130">
    <property type="match status" value="1"/>
</dbReference>
<dbReference type="SMART" id="SM00387">
    <property type="entry name" value="HATPase_c"/>
    <property type="match status" value="1"/>
</dbReference>
<evidence type="ECO:0000256" key="4">
    <source>
        <dbReference type="ARBA" id="ARBA00022679"/>
    </source>
</evidence>
<comment type="catalytic activity">
    <reaction evidence="1">
        <text>ATP + protein L-histidine = ADP + protein N-phospho-L-histidine.</text>
        <dbReference type="EC" id="2.7.13.3"/>
    </reaction>
</comment>
<dbReference type="Pfam" id="PF00072">
    <property type="entry name" value="Response_reg"/>
    <property type="match status" value="1"/>
</dbReference>
<dbReference type="SUPFAM" id="SSF52172">
    <property type="entry name" value="CheY-like"/>
    <property type="match status" value="1"/>
</dbReference>
<keyword evidence="8" id="KW-0902">Two-component regulatory system</keyword>
<gene>
    <name evidence="12" type="ORF">GXP67_26285</name>
</gene>
<dbReference type="CDD" id="cd17546">
    <property type="entry name" value="REC_hyHK_CKI1_RcsC-like"/>
    <property type="match status" value="1"/>
</dbReference>
<feature type="domain" description="Response regulatory" evidence="11">
    <location>
        <begin position="438"/>
        <end position="555"/>
    </location>
</feature>
<dbReference type="KEGG" id="rhoz:GXP67_26285"/>
<keyword evidence="3 9" id="KW-0597">Phosphoprotein</keyword>
<dbReference type="FunFam" id="1.10.287.130:FF:000002">
    <property type="entry name" value="Two-component osmosensing histidine kinase"/>
    <property type="match status" value="1"/>
</dbReference>
<dbReference type="SMART" id="SM00388">
    <property type="entry name" value="HisKA"/>
    <property type="match status" value="1"/>
</dbReference>
<keyword evidence="4" id="KW-0808">Transferase</keyword>
<dbReference type="Gene3D" id="3.30.565.10">
    <property type="entry name" value="Histidine kinase-like ATPase, C-terminal domain"/>
    <property type="match status" value="1"/>
</dbReference>
<dbReference type="InterPro" id="IPR003594">
    <property type="entry name" value="HATPase_dom"/>
</dbReference>
<evidence type="ECO:0000256" key="2">
    <source>
        <dbReference type="ARBA" id="ARBA00012438"/>
    </source>
</evidence>
<dbReference type="Proteomes" id="UP000480178">
    <property type="component" value="Chromosome"/>
</dbReference>
<dbReference type="Pfam" id="PF02518">
    <property type="entry name" value="HATPase_c"/>
    <property type="match status" value="1"/>
</dbReference>
<dbReference type="InterPro" id="IPR004358">
    <property type="entry name" value="Sig_transdc_His_kin-like_C"/>
</dbReference>
<evidence type="ECO:0000259" key="11">
    <source>
        <dbReference type="PROSITE" id="PS50110"/>
    </source>
</evidence>
<protein>
    <recommendedName>
        <fullName evidence="2">histidine kinase</fullName>
        <ecNumber evidence="2">2.7.13.3</ecNumber>
    </recommendedName>
</protein>
<evidence type="ECO:0000256" key="5">
    <source>
        <dbReference type="ARBA" id="ARBA00022741"/>
    </source>
</evidence>
<evidence type="ECO:0000256" key="3">
    <source>
        <dbReference type="ARBA" id="ARBA00022553"/>
    </source>
</evidence>
<dbReference type="PRINTS" id="PR00344">
    <property type="entry name" value="BCTRLSENSOR"/>
</dbReference>
<evidence type="ECO:0000256" key="9">
    <source>
        <dbReference type="PROSITE-ProRule" id="PRU00169"/>
    </source>
</evidence>
<dbReference type="CDD" id="cd16922">
    <property type="entry name" value="HATPase_EvgS-ArcB-TorS-like"/>
    <property type="match status" value="1"/>
</dbReference>
<dbReference type="Gene3D" id="3.40.50.2300">
    <property type="match status" value="1"/>
</dbReference>
<dbReference type="Gene3D" id="3.30.450.40">
    <property type="match status" value="1"/>
</dbReference>
<dbReference type="FunFam" id="3.30.565.10:FF:000078">
    <property type="entry name" value="Two-component sensor histidine kinase"/>
    <property type="match status" value="1"/>
</dbReference>
<dbReference type="CDD" id="cd00082">
    <property type="entry name" value="HisKA"/>
    <property type="match status" value="1"/>
</dbReference>
<keyword evidence="7" id="KW-0067">ATP-binding</keyword>
<name>A0A6C0GQL6_9BACT</name>
<proteinExistence type="predicted"/>
<dbReference type="InterPro" id="IPR036097">
    <property type="entry name" value="HisK_dim/P_sf"/>
</dbReference>
<sequence>MNQEMDGLEFPVPADEKERIETLKSCNILDTLPEEDYDAITKLAAYICQVPMATVSFIDTNRQWFKSRVGFELEQTPRKYAFCKYTIMEDQIMEVQDSQQDIRFADNPLVTGKPYIRFYAGAPLIMPDGHKLGTLCVIDTVPKKLSPEQKEALRTLAKEIIAQLILRKQKMILEREKELVEQSLKIKEQFLANMSHEIRTPMNGIMGLTNLLLETPLNQEQKEYLQFIQSCTDNLLVIINDILDFSKIESGKINFESIPFDIQVVMSALTGLFKNKIEEKGLTLEITIDRNLPPMFTGDPYRLTQILNNLIGNAIKFTETGYISVKVEKTAQTAEDVLTIMFTVEDSGIGIPAEKISTIFESFTQADNDTTRKYGGTGLGLAITKRLVEQQGGEIWVNSIPGKGSSFQFKLPFKVNQQVVKRSLPPVSEHALPNKKIRVLIAEDNRVNQMITSKVLKDHGYEGVIASDGKQAIEQLQHNNFDIVLMDIQMPEMDGYQAIKYIRQHMAEKKTIPIIALTAHAIKEEIEKCFFAGVNDYVSKPFSPGELIRKIENWVATSHE</sequence>
<dbReference type="PROSITE" id="PS50110">
    <property type="entry name" value="RESPONSE_REGULATORY"/>
    <property type="match status" value="1"/>
</dbReference>
<dbReference type="InterPro" id="IPR036890">
    <property type="entry name" value="HATPase_C_sf"/>
</dbReference>
<dbReference type="PANTHER" id="PTHR45339:SF1">
    <property type="entry name" value="HYBRID SIGNAL TRANSDUCTION HISTIDINE KINASE J"/>
    <property type="match status" value="1"/>
</dbReference>
<reference evidence="12 13" key="1">
    <citation type="submission" date="2020-01" db="EMBL/GenBank/DDBJ databases">
        <authorList>
            <person name="Kim M.K."/>
        </authorList>
    </citation>
    <scope>NUCLEOTIDE SEQUENCE [LARGE SCALE GENOMIC DNA]</scope>
    <source>
        <strain evidence="12 13">172606-1</strain>
    </source>
</reference>
<evidence type="ECO:0000259" key="10">
    <source>
        <dbReference type="PROSITE" id="PS50109"/>
    </source>
</evidence>
<dbReference type="Pfam" id="PF00512">
    <property type="entry name" value="HisKA"/>
    <property type="match status" value="1"/>
</dbReference>
<dbReference type="SUPFAM" id="SSF47384">
    <property type="entry name" value="Homodimeric domain of signal transducing histidine kinase"/>
    <property type="match status" value="1"/>
</dbReference>
<evidence type="ECO:0000256" key="1">
    <source>
        <dbReference type="ARBA" id="ARBA00000085"/>
    </source>
</evidence>
<keyword evidence="6" id="KW-0418">Kinase</keyword>
<feature type="domain" description="Histidine kinase" evidence="10">
    <location>
        <begin position="193"/>
        <end position="415"/>
    </location>
</feature>
<dbReference type="SUPFAM" id="SSF55874">
    <property type="entry name" value="ATPase domain of HSP90 chaperone/DNA topoisomerase II/histidine kinase"/>
    <property type="match status" value="1"/>
</dbReference>
<feature type="modified residue" description="4-aspartylphosphate" evidence="9">
    <location>
        <position position="487"/>
    </location>
</feature>
<dbReference type="SMART" id="SM00448">
    <property type="entry name" value="REC"/>
    <property type="match status" value="1"/>
</dbReference>
<dbReference type="InterPro" id="IPR005467">
    <property type="entry name" value="His_kinase_dom"/>
</dbReference>
<evidence type="ECO:0000256" key="7">
    <source>
        <dbReference type="ARBA" id="ARBA00022840"/>
    </source>
</evidence>
<dbReference type="GO" id="GO:0000155">
    <property type="term" value="F:phosphorelay sensor kinase activity"/>
    <property type="evidence" value="ECO:0007669"/>
    <property type="project" value="InterPro"/>
</dbReference>
<dbReference type="InterPro" id="IPR003661">
    <property type="entry name" value="HisK_dim/P_dom"/>
</dbReference>
<keyword evidence="13" id="KW-1185">Reference proteome</keyword>
<dbReference type="InterPro" id="IPR001789">
    <property type="entry name" value="Sig_transdc_resp-reg_receiver"/>
</dbReference>
<dbReference type="InterPro" id="IPR011006">
    <property type="entry name" value="CheY-like_superfamily"/>
</dbReference>
<accession>A0A6C0GQL6</accession>
<dbReference type="SUPFAM" id="SSF55781">
    <property type="entry name" value="GAF domain-like"/>
    <property type="match status" value="1"/>
</dbReference>
<dbReference type="PANTHER" id="PTHR45339">
    <property type="entry name" value="HYBRID SIGNAL TRANSDUCTION HISTIDINE KINASE J"/>
    <property type="match status" value="1"/>
</dbReference>
<dbReference type="AlphaFoldDB" id="A0A6C0GQL6"/>
<dbReference type="RefSeq" id="WP_162445886.1">
    <property type="nucleotide sequence ID" value="NZ_CP048222.1"/>
</dbReference>
<dbReference type="EC" id="2.7.13.3" evidence="2"/>
<evidence type="ECO:0000313" key="13">
    <source>
        <dbReference type="Proteomes" id="UP000480178"/>
    </source>
</evidence>
<organism evidence="12 13">
    <name type="scientific">Rhodocytophaga rosea</name>
    <dbReference type="NCBI Taxonomy" id="2704465"/>
    <lineage>
        <taxon>Bacteria</taxon>
        <taxon>Pseudomonadati</taxon>
        <taxon>Bacteroidota</taxon>
        <taxon>Cytophagia</taxon>
        <taxon>Cytophagales</taxon>
        <taxon>Rhodocytophagaceae</taxon>
        <taxon>Rhodocytophaga</taxon>
    </lineage>
</organism>
<dbReference type="EMBL" id="CP048222">
    <property type="protein sequence ID" value="QHT69903.1"/>
    <property type="molecule type" value="Genomic_DNA"/>
</dbReference>
<dbReference type="GO" id="GO:0005524">
    <property type="term" value="F:ATP binding"/>
    <property type="evidence" value="ECO:0007669"/>
    <property type="project" value="UniProtKB-KW"/>
</dbReference>
<dbReference type="PROSITE" id="PS50109">
    <property type="entry name" value="HIS_KIN"/>
    <property type="match status" value="1"/>
</dbReference>
<evidence type="ECO:0000313" key="12">
    <source>
        <dbReference type="EMBL" id="QHT69903.1"/>
    </source>
</evidence>
<evidence type="ECO:0000256" key="8">
    <source>
        <dbReference type="ARBA" id="ARBA00023012"/>
    </source>
</evidence>
<dbReference type="InterPro" id="IPR029016">
    <property type="entry name" value="GAF-like_dom_sf"/>
</dbReference>